<keyword evidence="4" id="KW-1185">Reference proteome</keyword>
<name>A0A409XA92_PSICY</name>
<evidence type="ECO:0000313" key="3">
    <source>
        <dbReference type="EMBL" id="PPQ87733.1"/>
    </source>
</evidence>
<organism evidence="3 4">
    <name type="scientific">Psilocybe cyanescens</name>
    <dbReference type="NCBI Taxonomy" id="93625"/>
    <lineage>
        <taxon>Eukaryota</taxon>
        <taxon>Fungi</taxon>
        <taxon>Dikarya</taxon>
        <taxon>Basidiomycota</taxon>
        <taxon>Agaricomycotina</taxon>
        <taxon>Agaricomycetes</taxon>
        <taxon>Agaricomycetidae</taxon>
        <taxon>Agaricales</taxon>
        <taxon>Agaricineae</taxon>
        <taxon>Strophariaceae</taxon>
        <taxon>Psilocybe</taxon>
    </lineage>
</organism>
<reference evidence="3 4" key="1">
    <citation type="journal article" date="2018" name="Evol. Lett.">
        <title>Horizontal gene cluster transfer increased hallucinogenic mushroom diversity.</title>
        <authorList>
            <person name="Reynolds H.T."/>
            <person name="Vijayakumar V."/>
            <person name="Gluck-Thaler E."/>
            <person name="Korotkin H.B."/>
            <person name="Matheny P.B."/>
            <person name="Slot J.C."/>
        </authorList>
    </citation>
    <scope>NUCLEOTIDE SEQUENCE [LARGE SCALE GENOMIC DNA]</scope>
    <source>
        <strain evidence="3 4">2631</strain>
    </source>
</reference>
<dbReference type="InParanoid" id="A0A409XA92"/>
<protein>
    <recommendedName>
        <fullName evidence="2">DDE-1 domain-containing protein</fullName>
    </recommendedName>
</protein>
<evidence type="ECO:0000313" key="4">
    <source>
        <dbReference type="Proteomes" id="UP000283269"/>
    </source>
</evidence>
<dbReference type="PANTHER" id="PTHR19303">
    <property type="entry name" value="TRANSPOSON"/>
    <property type="match status" value="1"/>
</dbReference>
<proteinExistence type="predicted"/>
<dbReference type="AlphaFoldDB" id="A0A409XA92"/>
<dbReference type="STRING" id="93625.A0A409XA92"/>
<sequence>MVVQSKNGTGCSKVGKQWVFNFLARHHEKLQTHWSKPLDTQRARSLNPTAVKSWFDIVEKYVVNMGIRKEDIYGMDKSGFPTAYSGKEQVVGAHGTKTQHKQGGANRENVTAIITICADGTTVKPMIIYKGKNMMQNIAHSDNGWTDGHLGYLWLTTLFDPETKEKAEGHIRVLIVDGHSSHYTAEFLKHAWENNIIVLGYPPHCTHALQGLDVVCFGKMKETWKKVISAFEEENQRDVSKGDFTGLFGTAFNQAFDEDTIKSAFRVTGVHPFDRTVISAAQMKPSLVSSTKGEFPLAQPSPIRAIIAVFNPNDSAESSPSTPRREQRDVNSPSAPTRKRARDENIDPSLYTPSKRMRSLYSALGATSSGSFLISKDPMTSSTSIIPPILELPPSSLPQPNWSLMAPEPAGYMSQEALQENRKKNDHALLFDGQAQSLSSDEFYAKVMAQNTAREQAAAARVRNGEIRTARRDALAAIEEEWTQIRINHEKKVQEWEAECQRLASEGIPKRQWPKKPIRPLKPKLTPTLESVDVVEDEDGDEDDET</sequence>
<feature type="region of interest" description="Disordered" evidence="1">
    <location>
        <begin position="505"/>
        <end position="546"/>
    </location>
</feature>
<dbReference type="GO" id="GO:0003677">
    <property type="term" value="F:DNA binding"/>
    <property type="evidence" value="ECO:0007669"/>
    <property type="project" value="TreeGrafter"/>
</dbReference>
<feature type="region of interest" description="Disordered" evidence="1">
    <location>
        <begin position="313"/>
        <end position="352"/>
    </location>
</feature>
<feature type="compositionally biased region" description="Basic residues" evidence="1">
    <location>
        <begin position="512"/>
        <end position="522"/>
    </location>
</feature>
<evidence type="ECO:0000256" key="1">
    <source>
        <dbReference type="SAM" id="MobiDB-lite"/>
    </source>
</evidence>
<dbReference type="GO" id="GO:0005634">
    <property type="term" value="C:nucleus"/>
    <property type="evidence" value="ECO:0007669"/>
    <property type="project" value="TreeGrafter"/>
</dbReference>
<dbReference type="EMBL" id="NHYD01002222">
    <property type="protein sequence ID" value="PPQ87733.1"/>
    <property type="molecule type" value="Genomic_DNA"/>
</dbReference>
<dbReference type="InterPro" id="IPR050863">
    <property type="entry name" value="CenT-Element_Derived"/>
</dbReference>
<dbReference type="PANTHER" id="PTHR19303:SF74">
    <property type="entry name" value="POGO TRANSPOSABLE ELEMENT WITH KRAB DOMAIN"/>
    <property type="match status" value="1"/>
</dbReference>
<feature type="compositionally biased region" description="Acidic residues" evidence="1">
    <location>
        <begin position="533"/>
        <end position="546"/>
    </location>
</feature>
<dbReference type="InterPro" id="IPR004875">
    <property type="entry name" value="DDE_SF_endonuclease_dom"/>
</dbReference>
<accession>A0A409XA92</accession>
<feature type="domain" description="DDE-1" evidence="2">
    <location>
        <begin position="109"/>
        <end position="265"/>
    </location>
</feature>
<comment type="caution">
    <text evidence="3">The sequence shown here is derived from an EMBL/GenBank/DDBJ whole genome shotgun (WGS) entry which is preliminary data.</text>
</comment>
<feature type="compositionally biased region" description="Low complexity" evidence="1">
    <location>
        <begin position="523"/>
        <end position="532"/>
    </location>
</feature>
<evidence type="ECO:0000259" key="2">
    <source>
        <dbReference type="Pfam" id="PF03184"/>
    </source>
</evidence>
<dbReference type="Pfam" id="PF03184">
    <property type="entry name" value="DDE_1"/>
    <property type="match status" value="1"/>
</dbReference>
<gene>
    <name evidence="3" type="ORF">CVT25_014419</name>
</gene>
<feature type="compositionally biased region" description="Polar residues" evidence="1">
    <location>
        <begin position="313"/>
        <end position="322"/>
    </location>
</feature>
<dbReference type="Proteomes" id="UP000283269">
    <property type="component" value="Unassembled WGS sequence"/>
</dbReference>
<dbReference type="OrthoDB" id="2917041at2759"/>